<comment type="similarity">
    <text evidence="2">Belongs to the histone-like Alba family.</text>
</comment>
<gene>
    <name evidence="5" type="ORF">BCV71DRAFT_255581</name>
</gene>
<dbReference type="InterPro" id="IPR036882">
    <property type="entry name" value="Alba-like_dom_sf"/>
</dbReference>
<keyword evidence="3" id="KW-0539">Nucleus</keyword>
<accession>A0A1X0S1X4</accession>
<dbReference type="SUPFAM" id="SSF82704">
    <property type="entry name" value="AlbA-like"/>
    <property type="match status" value="1"/>
</dbReference>
<dbReference type="PANTHER" id="PTHR13516:SF4">
    <property type="entry name" value="FI09323P"/>
    <property type="match status" value="1"/>
</dbReference>
<evidence type="ECO:0000313" key="5">
    <source>
        <dbReference type="EMBL" id="ORE18267.1"/>
    </source>
</evidence>
<dbReference type="GO" id="GO:0005634">
    <property type="term" value="C:nucleus"/>
    <property type="evidence" value="ECO:0007669"/>
    <property type="project" value="UniProtKB-SubCell"/>
</dbReference>
<dbReference type="InterPro" id="IPR002775">
    <property type="entry name" value="DNA/RNA-bd_Alba-like"/>
</dbReference>
<dbReference type="Proteomes" id="UP000242381">
    <property type="component" value="Unassembled WGS sequence"/>
</dbReference>
<organism evidence="5 6">
    <name type="scientific">Rhizopus microsporus</name>
    <dbReference type="NCBI Taxonomy" id="58291"/>
    <lineage>
        <taxon>Eukaryota</taxon>
        <taxon>Fungi</taxon>
        <taxon>Fungi incertae sedis</taxon>
        <taxon>Mucoromycota</taxon>
        <taxon>Mucoromycotina</taxon>
        <taxon>Mucoromycetes</taxon>
        <taxon>Mucorales</taxon>
        <taxon>Mucorineae</taxon>
        <taxon>Rhizopodaceae</taxon>
        <taxon>Rhizopus</taxon>
    </lineage>
</organism>
<dbReference type="PANTHER" id="PTHR13516">
    <property type="entry name" value="RIBONUCLEASE P SUBUNIT P25"/>
    <property type="match status" value="1"/>
</dbReference>
<dbReference type="GO" id="GO:0001682">
    <property type="term" value="P:tRNA 5'-leader removal"/>
    <property type="evidence" value="ECO:0007669"/>
    <property type="project" value="TreeGrafter"/>
</dbReference>
<evidence type="ECO:0000259" key="4">
    <source>
        <dbReference type="Pfam" id="PF01918"/>
    </source>
</evidence>
<protein>
    <recommendedName>
        <fullName evidence="4">DNA/RNA-binding protein Alba-like domain-containing protein</fullName>
    </recommendedName>
</protein>
<evidence type="ECO:0000313" key="6">
    <source>
        <dbReference type="Proteomes" id="UP000242381"/>
    </source>
</evidence>
<dbReference type="Gene3D" id="3.30.110.20">
    <property type="entry name" value="Alba-like domain"/>
    <property type="match status" value="1"/>
</dbReference>
<dbReference type="GO" id="GO:0003723">
    <property type="term" value="F:RNA binding"/>
    <property type="evidence" value="ECO:0007669"/>
    <property type="project" value="TreeGrafter"/>
</dbReference>
<feature type="domain" description="DNA/RNA-binding protein Alba-like" evidence="4">
    <location>
        <begin position="40"/>
        <end position="104"/>
    </location>
</feature>
<dbReference type="VEuPathDB" id="FungiDB:BCV72DRAFT_261521"/>
<comment type="subcellular location">
    <subcellularLocation>
        <location evidence="1">Nucleus</location>
    </subcellularLocation>
</comment>
<dbReference type="InterPro" id="IPR051958">
    <property type="entry name" value="Alba-like_NAB"/>
</dbReference>
<dbReference type="OMA" id="EATSGHQ"/>
<dbReference type="GO" id="GO:0000172">
    <property type="term" value="C:ribonuclease MRP complex"/>
    <property type="evidence" value="ECO:0007669"/>
    <property type="project" value="TreeGrafter"/>
</dbReference>
<sequence length="158" mass="18198">MVTVRNLVLHSRVYECVELENYQRTSKSIEEEPQKPPAENEIKISHNKISVYVDIGLKKFQEEQKKHIILVGKGQHVNKTVTVVEMIKRKMQGTLHQYTQLGSVSVTEQWDSKEDKELDSIQVKKKIPVIIIHLSIDEMPELNETSGYQAPTGPDIYE</sequence>
<dbReference type="EMBL" id="KV921334">
    <property type="protein sequence ID" value="ORE18267.1"/>
    <property type="molecule type" value="Genomic_DNA"/>
</dbReference>
<evidence type="ECO:0000256" key="1">
    <source>
        <dbReference type="ARBA" id="ARBA00004123"/>
    </source>
</evidence>
<dbReference type="AlphaFoldDB" id="A0A1X0S1X4"/>
<dbReference type="Pfam" id="PF01918">
    <property type="entry name" value="Alba"/>
    <property type="match status" value="1"/>
</dbReference>
<name>A0A1X0S1X4_RHIZD</name>
<evidence type="ECO:0000256" key="2">
    <source>
        <dbReference type="ARBA" id="ARBA00008018"/>
    </source>
</evidence>
<evidence type="ECO:0000256" key="3">
    <source>
        <dbReference type="ARBA" id="ARBA00023242"/>
    </source>
</evidence>
<proteinExistence type="inferred from homology"/>
<reference evidence="5 6" key="1">
    <citation type="journal article" date="2016" name="Proc. Natl. Acad. Sci. U.S.A.">
        <title>Lipid metabolic changes in an early divergent fungus govern the establishment of a mutualistic symbiosis with endobacteria.</title>
        <authorList>
            <person name="Lastovetsky O.A."/>
            <person name="Gaspar M.L."/>
            <person name="Mondo S.J."/>
            <person name="LaButti K.M."/>
            <person name="Sandor L."/>
            <person name="Grigoriev I.V."/>
            <person name="Henry S.A."/>
            <person name="Pawlowska T.E."/>
        </authorList>
    </citation>
    <scope>NUCLEOTIDE SEQUENCE [LARGE SCALE GENOMIC DNA]</scope>
    <source>
        <strain evidence="5 6">ATCC 11559</strain>
    </source>
</reference>